<evidence type="ECO:0000256" key="2">
    <source>
        <dbReference type="ARBA" id="ARBA00012727"/>
    </source>
</evidence>
<comment type="similarity">
    <text evidence="1">Belongs to the ATP-dependent DNA ligase family.</text>
</comment>
<dbReference type="PANTHER" id="PTHR45674">
    <property type="entry name" value="DNA LIGASE 1/3 FAMILY MEMBER"/>
    <property type="match status" value="1"/>
</dbReference>
<dbReference type="InterPro" id="IPR012310">
    <property type="entry name" value="DNA_ligase_ATP-dep_cent"/>
</dbReference>
<dbReference type="InterPro" id="IPR012309">
    <property type="entry name" value="DNA_ligase_ATP-dep_C"/>
</dbReference>
<accession>A0ABX1SHS2</accession>
<dbReference type="InterPro" id="IPR016059">
    <property type="entry name" value="DNA_ligase_ATP-dep_CS"/>
</dbReference>
<dbReference type="Gene3D" id="3.30.470.30">
    <property type="entry name" value="DNA ligase/mRNA capping enzyme"/>
    <property type="match status" value="1"/>
</dbReference>
<dbReference type="NCBIfam" id="TIGR02779">
    <property type="entry name" value="NHEJ_ligase_lig"/>
    <property type="match status" value="1"/>
</dbReference>
<evidence type="ECO:0000313" key="7">
    <source>
        <dbReference type="Proteomes" id="UP000820669"/>
    </source>
</evidence>
<dbReference type="InterPro" id="IPR012340">
    <property type="entry name" value="NA-bd_OB-fold"/>
</dbReference>
<dbReference type="Pfam" id="PF04679">
    <property type="entry name" value="DNA_ligase_A_C"/>
    <property type="match status" value="1"/>
</dbReference>
<comment type="catalytic activity">
    <reaction evidence="4">
        <text>ATP + (deoxyribonucleotide)n-3'-hydroxyl + 5'-phospho-(deoxyribonucleotide)m = (deoxyribonucleotide)n+m + AMP + diphosphate.</text>
        <dbReference type="EC" id="6.5.1.1"/>
    </reaction>
</comment>
<dbReference type="GO" id="GO:0016874">
    <property type="term" value="F:ligase activity"/>
    <property type="evidence" value="ECO:0007669"/>
    <property type="project" value="UniProtKB-KW"/>
</dbReference>
<dbReference type="EMBL" id="JAAXLA010000057">
    <property type="protein sequence ID" value="NMI00470.1"/>
    <property type="molecule type" value="Genomic_DNA"/>
</dbReference>
<dbReference type="Pfam" id="PF01068">
    <property type="entry name" value="DNA_ligase_A_M"/>
    <property type="match status" value="1"/>
</dbReference>
<dbReference type="CDD" id="cd07906">
    <property type="entry name" value="Adenylation_DNA_ligase_LigD_LigC"/>
    <property type="match status" value="1"/>
</dbReference>
<dbReference type="CDD" id="cd07971">
    <property type="entry name" value="OBF_DNA_ligase_LigD"/>
    <property type="match status" value="1"/>
</dbReference>
<dbReference type="InterPro" id="IPR050191">
    <property type="entry name" value="ATP-dep_DNA_ligase"/>
</dbReference>
<evidence type="ECO:0000313" key="6">
    <source>
        <dbReference type="EMBL" id="NMI00470.1"/>
    </source>
</evidence>
<sequence length="314" mass="34716">MLARAGTPPVGPGWAFEFKWDGVRAVVAAAGETVQPRSRNGNDITTGYPELVRLPAVLDGRAVLLDGEIVALDEAGRPDFGLLQHRMHVRAPGAELLARTPVAFYVFDLLHLDGLSLLAESWDRRRDLLEQLDLERAAPTVRVPASHTGVAGSRLLDIARSHGLEGIVAKRRSARYEPGRRSSAWIKTALLNTQEAVIGGWSPGEGRRAATLGSLLLGAYDDKRRLRYLGQVGTGFTERMLTHLLEQLRPLRQADSPFDEPVPRDHARRACWVAPRLVGEVEYRTWTPDGRLRHAAWRGLRGDKSPGDVRHRPA</sequence>
<dbReference type="SUPFAM" id="SSF50249">
    <property type="entry name" value="Nucleic acid-binding proteins"/>
    <property type="match status" value="1"/>
</dbReference>
<reference evidence="6 7" key="1">
    <citation type="submission" date="2020-04" db="EMBL/GenBank/DDBJ databases">
        <authorList>
            <person name="Klaysubun C."/>
            <person name="Duangmal K."/>
            <person name="Lipun K."/>
        </authorList>
    </citation>
    <scope>NUCLEOTIDE SEQUENCE [LARGE SCALE GENOMIC DNA]</scope>
    <source>
        <strain evidence="6 7">K10HN5</strain>
    </source>
</reference>
<comment type="caution">
    <text evidence="6">The sequence shown here is derived from an EMBL/GenBank/DDBJ whole genome shotgun (WGS) entry which is preliminary data.</text>
</comment>
<evidence type="ECO:0000256" key="1">
    <source>
        <dbReference type="ARBA" id="ARBA00007572"/>
    </source>
</evidence>
<evidence type="ECO:0000256" key="3">
    <source>
        <dbReference type="ARBA" id="ARBA00022598"/>
    </source>
</evidence>
<protein>
    <recommendedName>
        <fullName evidence="2">DNA ligase (ATP)</fullName>
        <ecNumber evidence="2">6.5.1.1</ecNumber>
    </recommendedName>
</protein>
<name>A0ABX1SHS2_9PSEU</name>
<organism evidence="6 7">
    <name type="scientific">Pseudonocardia acidicola</name>
    <dbReference type="NCBI Taxonomy" id="2724939"/>
    <lineage>
        <taxon>Bacteria</taxon>
        <taxon>Bacillati</taxon>
        <taxon>Actinomycetota</taxon>
        <taxon>Actinomycetes</taxon>
        <taxon>Pseudonocardiales</taxon>
        <taxon>Pseudonocardiaceae</taxon>
        <taxon>Pseudonocardia</taxon>
    </lineage>
</organism>
<dbReference type="Gene3D" id="3.30.1490.70">
    <property type="match status" value="1"/>
</dbReference>
<dbReference type="PROSITE" id="PS50160">
    <property type="entry name" value="DNA_LIGASE_A3"/>
    <property type="match status" value="1"/>
</dbReference>
<dbReference type="PANTHER" id="PTHR45674:SF4">
    <property type="entry name" value="DNA LIGASE 1"/>
    <property type="match status" value="1"/>
</dbReference>
<keyword evidence="3 6" id="KW-0436">Ligase</keyword>
<feature type="domain" description="ATP-dependent DNA ligase family profile" evidence="5">
    <location>
        <begin position="95"/>
        <end position="221"/>
    </location>
</feature>
<dbReference type="PROSITE" id="PS00697">
    <property type="entry name" value="DNA_LIGASE_A1"/>
    <property type="match status" value="1"/>
</dbReference>
<keyword evidence="7" id="KW-1185">Reference proteome</keyword>
<dbReference type="InterPro" id="IPR014146">
    <property type="entry name" value="LigD_ligase_dom"/>
</dbReference>
<evidence type="ECO:0000256" key="4">
    <source>
        <dbReference type="ARBA" id="ARBA00034003"/>
    </source>
</evidence>
<evidence type="ECO:0000259" key="5">
    <source>
        <dbReference type="PROSITE" id="PS50160"/>
    </source>
</evidence>
<dbReference type="EC" id="6.5.1.1" evidence="2"/>
<dbReference type="SUPFAM" id="SSF56091">
    <property type="entry name" value="DNA ligase/mRNA capping enzyme, catalytic domain"/>
    <property type="match status" value="1"/>
</dbReference>
<proteinExistence type="inferred from homology"/>
<dbReference type="Gene3D" id="2.40.50.140">
    <property type="entry name" value="Nucleic acid-binding proteins"/>
    <property type="match status" value="1"/>
</dbReference>
<dbReference type="Proteomes" id="UP000820669">
    <property type="component" value="Unassembled WGS sequence"/>
</dbReference>
<gene>
    <name evidence="6" type="ORF">HF526_24620</name>
</gene>